<comment type="caution">
    <text evidence="1">The sequence shown here is derived from an EMBL/GenBank/DDBJ whole genome shotgun (WGS) entry which is preliminary data.</text>
</comment>
<evidence type="ECO:0000313" key="2">
    <source>
        <dbReference type="Proteomes" id="UP000234323"/>
    </source>
</evidence>
<reference evidence="1 2" key="1">
    <citation type="submission" date="2015-10" db="EMBL/GenBank/DDBJ databases">
        <title>Genome analyses suggest a sexual origin of heterokaryosis in a supposedly ancient asexual fungus.</title>
        <authorList>
            <person name="Ropars J."/>
            <person name="Sedzielewska K."/>
            <person name="Noel J."/>
            <person name="Charron P."/>
            <person name="Farinelli L."/>
            <person name="Marton T."/>
            <person name="Kruger M."/>
            <person name="Pelin A."/>
            <person name="Brachmann A."/>
            <person name="Corradi N."/>
        </authorList>
    </citation>
    <scope>NUCLEOTIDE SEQUENCE [LARGE SCALE GENOMIC DNA]</scope>
    <source>
        <strain evidence="1 2">A4</strain>
    </source>
</reference>
<dbReference type="EMBL" id="LLXI01001299">
    <property type="protein sequence ID" value="PKY52953.1"/>
    <property type="molecule type" value="Genomic_DNA"/>
</dbReference>
<name>A0A2I1H239_9GLOM</name>
<gene>
    <name evidence="1" type="ORF">RhiirA4_470894</name>
</gene>
<protein>
    <submittedName>
        <fullName evidence="1">Uncharacterized protein</fullName>
    </submittedName>
</protein>
<evidence type="ECO:0000313" key="1">
    <source>
        <dbReference type="EMBL" id="PKY52953.1"/>
    </source>
</evidence>
<sequence length="101" mass="12105">MKSFYTKTQIAIKKQLFIKTFNKKRWKIKFRFHEKGQPKSENSILREIGNMEKVEENITKKELENSNFSKSLNIYVKSEIIKLKKKQEKTIIVNDIQNVVK</sequence>
<proteinExistence type="predicted"/>
<accession>A0A2I1H239</accession>
<dbReference type="AlphaFoldDB" id="A0A2I1H239"/>
<keyword evidence="2" id="KW-1185">Reference proteome</keyword>
<organism evidence="1 2">
    <name type="scientific">Rhizophagus irregularis</name>
    <dbReference type="NCBI Taxonomy" id="588596"/>
    <lineage>
        <taxon>Eukaryota</taxon>
        <taxon>Fungi</taxon>
        <taxon>Fungi incertae sedis</taxon>
        <taxon>Mucoromycota</taxon>
        <taxon>Glomeromycotina</taxon>
        <taxon>Glomeromycetes</taxon>
        <taxon>Glomerales</taxon>
        <taxon>Glomeraceae</taxon>
        <taxon>Rhizophagus</taxon>
    </lineage>
</organism>
<dbReference type="Proteomes" id="UP000234323">
    <property type="component" value="Unassembled WGS sequence"/>
</dbReference>